<organism evidence="3 4">
    <name type="scientific">Culex pipiens pipiens</name>
    <name type="common">Northern house mosquito</name>
    <dbReference type="NCBI Taxonomy" id="38569"/>
    <lineage>
        <taxon>Eukaryota</taxon>
        <taxon>Metazoa</taxon>
        <taxon>Ecdysozoa</taxon>
        <taxon>Arthropoda</taxon>
        <taxon>Hexapoda</taxon>
        <taxon>Insecta</taxon>
        <taxon>Pterygota</taxon>
        <taxon>Neoptera</taxon>
        <taxon>Endopterygota</taxon>
        <taxon>Diptera</taxon>
        <taxon>Nematocera</taxon>
        <taxon>Culicoidea</taxon>
        <taxon>Culicidae</taxon>
        <taxon>Culicinae</taxon>
        <taxon>Culicini</taxon>
        <taxon>Culex</taxon>
        <taxon>Culex</taxon>
    </lineage>
</organism>
<evidence type="ECO:0000313" key="3">
    <source>
        <dbReference type="EMBL" id="KAL1401146.1"/>
    </source>
</evidence>
<sequence>MSASSTSATGAGGTGGPSATVSAVSTPINAGARPDSAPALGSSQASTPPNPGSSAGSASGGKFLVWVILLAMFFLSVCGFERCDLNKTKRWEKLILLAVIVLMFFTTCAYETKLISLMSCPPIAGNIRTIQDLLNSGVGIKVNLLMNSLFDYYPMLRDIFVNSTDLLTELDGVHAYVCLGRLAETFLPAYYNREQKMNRYGILDQTFSMFVCSGLAESSGRSAWPYISQLHREWTLGYLDRGFIFGV</sequence>
<evidence type="ECO:0000313" key="4">
    <source>
        <dbReference type="Proteomes" id="UP001562425"/>
    </source>
</evidence>
<feature type="transmembrane region" description="Helical" evidence="2">
    <location>
        <begin position="94"/>
        <end position="112"/>
    </location>
</feature>
<proteinExistence type="predicted"/>
<feature type="region of interest" description="Disordered" evidence="1">
    <location>
        <begin position="1"/>
        <end position="57"/>
    </location>
</feature>
<name>A0ABD1DNI1_CULPP</name>
<protein>
    <submittedName>
        <fullName evidence="3">Uncharacterized protein</fullName>
    </submittedName>
</protein>
<dbReference type="Proteomes" id="UP001562425">
    <property type="component" value="Unassembled WGS sequence"/>
</dbReference>
<gene>
    <name evidence="3" type="ORF">pipiens_006843</name>
</gene>
<evidence type="ECO:0000256" key="2">
    <source>
        <dbReference type="SAM" id="Phobius"/>
    </source>
</evidence>
<keyword evidence="2" id="KW-0472">Membrane</keyword>
<keyword evidence="4" id="KW-1185">Reference proteome</keyword>
<accession>A0ABD1DNI1</accession>
<evidence type="ECO:0000256" key="1">
    <source>
        <dbReference type="SAM" id="MobiDB-lite"/>
    </source>
</evidence>
<dbReference type="AlphaFoldDB" id="A0ABD1DNI1"/>
<comment type="caution">
    <text evidence="3">The sequence shown here is derived from an EMBL/GenBank/DDBJ whole genome shotgun (WGS) entry which is preliminary data.</text>
</comment>
<dbReference type="EMBL" id="JBEHCU010005025">
    <property type="protein sequence ID" value="KAL1401146.1"/>
    <property type="molecule type" value="Genomic_DNA"/>
</dbReference>
<feature type="transmembrane region" description="Helical" evidence="2">
    <location>
        <begin position="63"/>
        <end position="82"/>
    </location>
</feature>
<keyword evidence="2" id="KW-1133">Transmembrane helix</keyword>
<keyword evidence="2" id="KW-0812">Transmembrane</keyword>
<reference evidence="3 4" key="1">
    <citation type="submission" date="2024-05" db="EMBL/GenBank/DDBJ databases">
        <title>Culex pipiens pipiens assembly and annotation.</title>
        <authorList>
            <person name="Alout H."/>
            <person name="Durand T."/>
        </authorList>
    </citation>
    <scope>NUCLEOTIDE SEQUENCE [LARGE SCALE GENOMIC DNA]</scope>
    <source>
        <strain evidence="3">HA-2024</strain>
        <tissue evidence="3">Whole body</tissue>
    </source>
</reference>